<evidence type="ECO:0000256" key="2">
    <source>
        <dbReference type="SAM" id="Phobius"/>
    </source>
</evidence>
<keyword evidence="2" id="KW-1133">Transmembrane helix</keyword>
<feature type="compositionally biased region" description="Gly residues" evidence="1">
    <location>
        <begin position="222"/>
        <end position="243"/>
    </location>
</feature>
<keyword evidence="2" id="KW-0472">Membrane</keyword>
<name>A0A2Z3YV09_9CORY</name>
<dbReference type="EMBL" id="CP024988">
    <property type="protein sequence ID" value="AWT26414.1"/>
    <property type="molecule type" value="Genomic_DNA"/>
</dbReference>
<organism evidence="3 4">
    <name type="scientific">Corynebacterium provencense</name>
    <dbReference type="NCBI Taxonomy" id="1737425"/>
    <lineage>
        <taxon>Bacteria</taxon>
        <taxon>Bacillati</taxon>
        <taxon>Actinomycetota</taxon>
        <taxon>Actinomycetes</taxon>
        <taxon>Mycobacteriales</taxon>
        <taxon>Corynebacteriaceae</taxon>
        <taxon>Corynebacterium</taxon>
    </lineage>
</organism>
<dbReference type="RefSeq" id="WP_193867106.1">
    <property type="nucleotide sequence ID" value="NZ_CP024988.1"/>
</dbReference>
<keyword evidence="4" id="KW-1185">Reference proteome</keyword>
<keyword evidence="2" id="KW-0812">Transmembrane</keyword>
<reference evidence="4" key="1">
    <citation type="submission" date="2017-11" db="EMBL/GenBank/DDBJ databases">
        <title>Otitis media/interna in a cat caused by the recently described species Corynebacterium provencense.</title>
        <authorList>
            <person name="Kittl S."/>
            <person name="Brodard I."/>
            <person name="Rychener L."/>
            <person name="Jores J."/>
            <person name="Roosje P."/>
            <person name="Gobeli Brawand S."/>
        </authorList>
    </citation>
    <scope>NUCLEOTIDE SEQUENCE [LARGE SCALE GENOMIC DNA]</scope>
    <source>
        <strain evidence="4">17KM38</strain>
    </source>
</reference>
<evidence type="ECO:0000256" key="1">
    <source>
        <dbReference type="SAM" id="MobiDB-lite"/>
    </source>
</evidence>
<sequence length="243" mass="25450">MPALPTPERIPEDRRTRRRLEWQDTRRPAWVMWLSVACVILMGVALVALSNSERMSRPTAVNGDSLGPESGESLPAYAVRASETLTDGEAGPADSVRWALVTPEEPLDVAGLTTLFRPFAGVADLRVSTLLVGGVQWPVPEPAVGHRREDVFIAVRDRAAASAGVGVEDPSLRVTGVLVHARVPVLQDLAAARGVLAVEALPADAVFGRFGVRPAHTDGDTGRNGGTVGTDGAERAGGTGGAA</sequence>
<evidence type="ECO:0000313" key="4">
    <source>
        <dbReference type="Proteomes" id="UP000247696"/>
    </source>
</evidence>
<gene>
    <name evidence="3" type="ORF">Csp1_16300</name>
</gene>
<feature type="transmembrane region" description="Helical" evidence="2">
    <location>
        <begin position="30"/>
        <end position="49"/>
    </location>
</feature>
<dbReference type="Proteomes" id="UP000247696">
    <property type="component" value="Chromosome"/>
</dbReference>
<protein>
    <submittedName>
        <fullName evidence="3">Uncharacterized protein</fullName>
    </submittedName>
</protein>
<dbReference type="AlphaFoldDB" id="A0A2Z3YV09"/>
<evidence type="ECO:0000313" key="3">
    <source>
        <dbReference type="EMBL" id="AWT26414.1"/>
    </source>
</evidence>
<dbReference type="KEGG" id="cpre:Csp1_16300"/>
<feature type="region of interest" description="Disordered" evidence="1">
    <location>
        <begin position="215"/>
        <end position="243"/>
    </location>
</feature>
<accession>A0A2Z3YV09</accession>
<proteinExistence type="predicted"/>
<dbReference type="STRING" id="1737425.GCA_900049755_02555"/>